<reference evidence="1" key="1">
    <citation type="submission" date="2021-10" db="EMBL/GenBank/DDBJ databases">
        <authorList>
            <person name="Dean J.D."/>
            <person name="Kim M.K."/>
            <person name="Newey C.N."/>
            <person name="Stoker T.S."/>
            <person name="Thompson D.W."/>
            <person name="Grose J.H."/>
        </authorList>
    </citation>
    <scope>NUCLEOTIDE SEQUENCE</scope>
    <source>
        <strain evidence="1">BT635</strain>
    </source>
</reference>
<name>A0ABS8AAI3_9BACT</name>
<organism evidence="1 2">
    <name type="scientific">Hymenobacter nitidus</name>
    <dbReference type="NCBI Taxonomy" id="2880929"/>
    <lineage>
        <taxon>Bacteria</taxon>
        <taxon>Pseudomonadati</taxon>
        <taxon>Bacteroidota</taxon>
        <taxon>Cytophagia</taxon>
        <taxon>Cytophagales</taxon>
        <taxon>Hymenobacteraceae</taxon>
        <taxon>Hymenobacter</taxon>
    </lineage>
</organism>
<keyword evidence="2" id="KW-1185">Reference proteome</keyword>
<evidence type="ECO:0000313" key="2">
    <source>
        <dbReference type="Proteomes" id="UP001165297"/>
    </source>
</evidence>
<dbReference type="EMBL" id="JAJADQ010000002">
    <property type="protein sequence ID" value="MCB2376957.1"/>
    <property type="molecule type" value="Genomic_DNA"/>
</dbReference>
<dbReference type="RefSeq" id="WP_226183343.1">
    <property type="nucleotide sequence ID" value="NZ_JAJADQ010000002.1"/>
</dbReference>
<gene>
    <name evidence="1" type="ORF">LGH70_05155</name>
</gene>
<comment type="caution">
    <text evidence="1">The sequence shown here is derived from an EMBL/GenBank/DDBJ whole genome shotgun (WGS) entry which is preliminary data.</text>
</comment>
<dbReference type="Proteomes" id="UP001165297">
    <property type="component" value="Unassembled WGS sequence"/>
</dbReference>
<proteinExistence type="predicted"/>
<dbReference type="Pfam" id="PF14085">
    <property type="entry name" value="DUF4265"/>
    <property type="match status" value="1"/>
</dbReference>
<sequence>MTNGEASHSIHNVALVYLEEVDQEYKVEMVDTVKVAEGYKLVSIPFFAKHLALDDVVAVENEDGIHYFDDIIITSGRSVVRIVFFDKKSIEGTISVMQSLGATPYRYFDTVLFAFDIPVTIDYAPIKRFLASESSDDSWSYEEACLGWK</sequence>
<protein>
    <submittedName>
        <fullName evidence="1">DUF4265 domain-containing protein</fullName>
    </submittedName>
</protein>
<dbReference type="InterPro" id="IPR025361">
    <property type="entry name" value="DUF4265"/>
</dbReference>
<evidence type="ECO:0000313" key="1">
    <source>
        <dbReference type="EMBL" id="MCB2376957.1"/>
    </source>
</evidence>
<accession>A0ABS8AAI3</accession>